<reference evidence="2" key="1">
    <citation type="submission" date="2020-11" db="EMBL/GenBank/DDBJ databases">
        <title>Carbohydrate-dependent, anaerobic sulfur respiration: A novel catabolism in halophilic archaea.</title>
        <authorList>
            <person name="Sorokin D.Y."/>
            <person name="Messina E."/>
            <person name="Smedile F."/>
            <person name="La Cono V."/>
            <person name="Hallsworth J.E."/>
            <person name="Yakimov M.M."/>
        </authorList>
    </citation>
    <scope>NUCLEOTIDE SEQUENCE</scope>
    <source>
        <strain evidence="2">HSR12-1</strain>
    </source>
</reference>
<name>A0A897N0Q4_9EURY</name>
<proteinExistence type="predicted"/>
<feature type="compositionally biased region" description="Basic and acidic residues" evidence="1">
    <location>
        <begin position="1"/>
        <end position="25"/>
    </location>
</feature>
<feature type="region of interest" description="Disordered" evidence="1">
    <location>
        <begin position="1"/>
        <end position="62"/>
    </location>
</feature>
<sequence>MTRETREDLNEVKILERERGERDATVRSVSNASGERIDPRADRPASRETRTAVSVSNVGGEP</sequence>
<gene>
    <name evidence="2" type="ORF">HSR121_1930</name>
</gene>
<dbReference type="EMBL" id="CP064787">
    <property type="protein sequence ID" value="QSG06264.1"/>
    <property type="molecule type" value="Genomic_DNA"/>
</dbReference>
<evidence type="ECO:0000313" key="2">
    <source>
        <dbReference type="EMBL" id="QSG06264.1"/>
    </source>
</evidence>
<evidence type="ECO:0000256" key="1">
    <source>
        <dbReference type="SAM" id="MobiDB-lite"/>
    </source>
</evidence>
<dbReference type="AlphaFoldDB" id="A0A897N0Q4"/>
<feature type="compositionally biased region" description="Polar residues" evidence="1">
    <location>
        <begin position="51"/>
        <end position="62"/>
    </location>
</feature>
<accession>A0A897N0Q4</accession>
<evidence type="ECO:0000313" key="3">
    <source>
        <dbReference type="Proteomes" id="UP000663525"/>
    </source>
</evidence>
<protein>
    <submittedName>
        <fullName evidence="2">Uncharacterized protein</fullName>
    </submittedName>
</protein>
<organism evidence="2 3">
    <name type="scientific">Halapricum desulfuricans</name>
    <dbReference type="NCBI Taxonomy" id="2841257"/>
    <lineage>
        <taxon>Archaea</taxon>
        <taxon>Methanobacteriati</taxon>
        <taxon>Methanobacteriota</taxon>
        <taxon>Stenosarchaea group</taxon>
        <taxon>Halobacteria</taxon>
        <taxon>Halobacteriales</taxon>
        <taxon>Haloarculaceae</taxon>
        <taxon>Halapricum</taxon>
    </lineage>
</organism>
<feature type="compositionally biased region" description="Basic and acidic residues" evidence="1">
    <location>
        <begin position="35"/>
        <end position="50"/>
    </location>
</feature>
<dbReference type="Proteomes" id="UP000663525">
    <property type="component" value="Chromosome"/>
</dbReference>